<dbReference type="SUPFAM" id="SSF52096">
    <property type="entry name" value="ClpP/crotonase"/>
    <property type="match status" value="1"/>
</dbReference>
<sequence>MRWSRLASAHRSLMHRGLCTASSESVLIAAPPRMRVVDLHRPAALNALNHEMVATLLPLVQNWQQIDGDVKLVVFRGAGERAFCAGGDIRFLRKCAMSGTHEGRAPAIAFFKEEYTLNHAIGTSRTPIVSILNGIVMGGGVGLSVHGHVRVATDTTIFAMPETGIGFFPDVGGTYFLPRLRGSLGMYLGLTGARLRGRDLLTAGVATHFVPAERIDALEMLLLELAGKTAGKTNTLESNQDFVDLEVLRRAISTLDQLAPASAYTSASSPPIKLSEQMLAEIDETFSLGEVWEIVAAVQRLAGTAVGPEHWAVAAANELSRASPTSLIVTHEALKRGKACKSLAACLQMEFRIAQRFLKHPDFVSGVGAVLSKGAEPASWSAPPSKAELEEWFVTGEGGDLVLYGPGAARAGS</sequence>
<evidence type="ECO:0000313" key="6">
    <source>
        <dbReference type="Proteomes" id="UP000037460"/>
    </source>
</evidence>
<accession>A0A0M0KAM3</accession>
<evidence type="ECO:0000259" key="4">
    <source>
        <dbReference type="Pfam" id="PF16113"/>
    </source>
</evidence>
<dbReference type="AlphaFoldDB" id="A0A0M0KAM3"/>
<dbReference type="EMBL" id="JWZX01000796">
    <property type="protein sequence ID" value="KOO35647.1"/>
    <property type="molecule type" value="Genomic_DNA"/>
</dbReference>
<organism evidence="5 6">
    <name type="scientific">Chrysochromulina tobinii</name>
    <dbReference type="NCBI Taxonomy" id="1460289"/>
    <lineage>
        <taxon>Eukaryota</taxon>
        <taxon>Haptista</taxon>
        <taxon>Haptophyta</taxon>
        <taxon>Prymnesiophyceae</taxon>
        <taxon>Prymnesiales</taxon>
        <taxon>Chrysochromulinaceae</taxon>
        <taxon>Chrysochromulina</taxon>
    </lineage>
</organism>
<proteinExistence type="predicted"/>
<dbReference type="InterPro" id="IPR029045">
    <property type="entry name" value="ClpP/crotonase-like_dom_sf"/>
</dbReference>
<protein>
    <recommendedName>
        <fullName evidence="2">3-hydroxyisobutyryl-CoA hydrolase</fullName>
        <ecNumber evidence="2">3.1.2.4</ecNumber>
    </recommendedName>
</protein>
<evidence type="ECO:0000256" key="2">
    <source>
        <dbReference type="ARBA" id="ARBA00011915"/>
    </source>
</evidence>
<dbReference type="Gene3D" id="3.90.226.10">
    <property type="entry name" value="2-enoyl-CoA Hydratase, Chain A, domain 1"/>
    <property type="match status" value="1"/>
</dbReference>
<dbReference type="InterPro" id="IPR045004">
    <property type="entry name" value="ECH_dom"/>
</dbReference>
<comment type="caution">
    <text evidence="5">The sequence shown here is derived from an EMBL/GenBank/DDBJ whole genome shotgun (WGS) entry which is preliminary data.</text>
</comment>
<name>A0A0M0KAM3_9EUKA</name>
<dbReference type="GO" id="GO:0006574">
    <property type="term" value="P:L-valine catabolic process"/>
    <property type="evidence" value="ECO:0007669"/>
    <property type="project" value="TreeGrafter"/>
</dbReference>
<dbReference type="InterPro" id="IPR032259">
    <property type="entry name" value="HIBYL-CoA-H"/>
</dbReference>
<dbReference type="Pfam" id="PF16113">
    <property type="entry name" value="ECH_2"/>
    <property type="match status" value="1"/>
</dbReference>
<gene>
    <name evidence="5" type="ORF">Ctob_008686</name>
</gene>
<evidence type="ECO:0000256" key="3">
    <source>
        <dbReference type="ARBA" id="ARBA00022801"/>
    </source>
</evidence>
<dbReference type="PANTHER" id="PTHR43176:SF3">
    <property type="entry name" value="3-HYDROXYISOBUTYRYL-COA HYDROLASE, MITOCHONDRIAL"/>
    <property type="match status" value="1"/>
</dbReference>
<evidence type="ECO:0000313" key="5">
    <source>
        <dbReference type="EMBL" id="KOO35647.1"/>
    </source>
</evidence>
<dbReference type="Proteomes" id="UP000037460">
    <property type="component" value="Unassembled WGS sequence"/>
</dbReference>
<dbReference type="CDD" id="cd06558">
    <property type="entry name" value="crotonase-like"/>
    <property type="match status" value="1"/>
</dbReference>
<evidence type="ECO:0000256" key="1">
    <source>
        <dbReference type="ARBA" id="ARBA00001709"/>
    </source>
</evidence>
<dbReference type="GO" id="GO:0003860">
    <property type="term" value="F:3-hydroxyisobutyryl-CoA hydrolase activity"/>
    <property type="evidence" value="ECO:0007669"/>
    <property type="project" value="UniProtKB-EC"/>
</dbReference>
<comment type="catalytic activity">
    <reaction evidence="1">
        <text>3-hydroxy-2-methylpropanoyl-CoA + H2O = 3-hydroxy-2-methylpropanoate + CoA + H(+)</text>
        <dbReference type="Rhea" id="RHEA:20888"/>
        <dbReference type="ChEBI" id="CHEBI:11805"/>
        <dbReference type="ChEBI" id="CHEBI:15377"/>
        <dbReference type="ChEBI" id="CHEBI:15378"/>
        <dbReference type="ChEBI" id="CHEBI:57287"/>
        <dbReference type="ChEBI" id="CHEBI:57340"/>
        <dbReference type="EC" id="3.1.2.4"/>
    </reaction>
</comment>
<dbReference type="NCBIfam" id="NF004127">
    <property type="entry name" value="PRK05617.1"/>
    <property type="match status" value="1"/>
</dbReference>
<feature type="domain" description="Enoyl-CoA hydratase/isomerase" evidence="4">
    <location>
        <begin position="35"/>
        <end position="383"/>
    </location>
</feature>
<keyword evidence="6" id="KW-1185">Reference proteome</keyword>
<dbReference type="PANTHER" id="PTHR43176">
    <property type="entry name" value="3-HYDROXYISOBUTYRYL-COA HYDROLASE-RELATED"/>
    <property type="match status" value="1"/>
</dbReference>
<dbReference type="OrthoDB" id="1737613at2759"/>
<dbReference type="EC" id="3.1.2.4" evidence="2"/>
<reference evidence="6" key="1">
    <citation type="journal article" date="2015" name="PLoS Genet.">
        <title>Genome Sequence and Transcriptome Analyses of Chrysochromulina tobin: Metabolic Tools for Enhanced Algal Fitness in the Prominent Order Prymnesiales (Haptophyceae).</title>
        <authorList>
            <person name="Hovde B.T."/>
            <person name="Deodato C.R."/>
            <person name="Hunsperger H.M."/>
            <person name="Ryken S.A."/>
            <person name="Yost W."/>
            <person name="Jha R.K."/>
            <person name="Patterson J."/>
            <person name="Monnat R.J. Jr."/>
            <person name="Barlow S.B."/>
            <person name="Starkenburg S.R."/>
            <person name="Cattolico R.A."/>
        </authorList>
    </citation>
    <scope>NUCLEOTIDE SEQUENCE</scope>
    <source>
        <strain evidence="6">CCMP291</strain>
    </source>
</reference>
<keyword evidence="3" id="KW-0378">Hydrolase</keyword>